<accession>A0A4S8F9V0</accession>
<evidence type="ECO:0000256" key="2">
    <source>
        <dbReference type="SAM" id="SignalP"/>
    </source>
</evidence>
<dbReference type="Gene3D" id="3.40.190.10">
    <property type="entry name" value="Periplasmic binding protein-like II"/>
    <property type="match status" value="2"/>
</dbReference>
<dbReference type="InterPro" id="IPR001638">
    <property type="entry name" value="Solute-binding_3/MltF_N"/>
</dbReference>
<dbReference type="PANTHER" id="PTHR35936:SF17">
    <property type="entry name" value="ARGININE-BINDING EXTRACELLULAR PROTEIN ARTP"/>
    <property type="match status" value="1"/>
</dbReference>
<feature type="chain" id="PRO_5020427788" evidence="2">
    <location>
        <begin position="25"/>
        <end position="267"/>
    </location>
</feature>
<dbReference type="Proteomes" id="UP000308917">
    <property type="component" value="Unassembled WGS sequence"/>
</dbReference>
<evidence type="ECO:0000259" key="3">
    <source>
        <dbReference type="SMART" id="SM00062"/>
    </source>
</evidence>
<dbReference type="AlphaFoldDB" id="A0A4S8F9V0"/>
<dbReference type="SMART" id="SM00062">
    <property type="entry name" value="PBPb"/>
    <property type="match status" value="1"/>
</dbReference>
<dbReference type="EMBL" id="STFG01000002">
    <property type="protein sequence ID" value="THU04383.1"/>
    <property type="molecule type" value="Genomic_DNA"/>
</dbReference>
<evidence type="ECO:0000256" key="1">
    <source>
        <dbReference type="ARBA" id="ARBA00022729"/>
    </source>
</evidence>
<evidence type="ECO:0000313" key="4">
    <source>
        <dbReference type="EMBL" id="THU04383.1"/>
    </source>
</evidence>
<feature type="signal peptide" evidence="2">
    <location>
        <begin position="1"/>
        <end position="24"/>
    </location>
</feature>
<keyword evidence="1 2" id="KW-0732">Signal</keyword>
<protein>
    <submittedName>
        <fullName evidence="4">Transporter substrate-binding domain-containing protein</fullName>
    </submittedName>
</protein>
<sequence>MMLKKWLLTAVAVGLSSMSAAAFADALADIKAAGKIRVGIDLGAPFYGFIDDKMQPVGSDVEAARLLAKDLGVELEIVQTTNAARIPNLLSNKADLIISSLSITPERAKAVDFSIPYGAIQAAVGAPKSLDIKGMDDLAGKAVAVTRGGPQDKLVTEGAPKAKVVRFDDEAASITAAASGQADIVAITPPIIAAIAKRNPQREFEVKFVIHSYELGIAMRQNEPALKAWVDGWVKTNLNNGKLNDIHVKYAGVPIPDEIVQKANAAQ</sequence>
<keyword evidence="5" id="KW-1185">Reference proteome</keyword>
<reference evidence="4 5" key="1">
    <citation type="journal article" date="2015" name="Antonie Van Leeuwenhoek">
        <title>Lampropedia puyangensis sp. nov., isolated from symptomatic bark of Populus ? euramericana canker and emended description of Lampropedia hyalina (Ehrenberg 1832) Lee et al. 2004.</title>
        <authorList>
            <person name="Li Y."/>
            <person name="Wang T."/>
            <person name="Piao C.G."/>
            <person name="Wang L.F."/>
            <person name="Tian G.Z."/>
            <person name="Zhu T.H."/>
            <person name="Guo M.W."/>
        </authorList>
    </citation>
    <scope>NUCLEOTIDE SEQUENCE [LARGE SCALE GENOMIC DNA]</scope>
    <source>
        <strain evidence="4 5">2-bin</strain>
    </source>
</reference>
<feature type="domain" description="Solute-binding protein family 3/N-terminal" evidence="3">
    <location>
        <begin position="35"/>
        <end position="254"/>
    </location>
</feature>
<dbReference type="PANTHER" id="PTHR35936">
    <property type="entry name" value="MEMBRANE-BOUND LYTIC MUREIN TRANSGLYCOSYLASE F"/>
    <property type="match status" value="1"/>
</dbReference>
<proteinExistence type="predicted"/>
<dbReference type="Pfam" id="PF00497">
    <property type="entry name" value="SBP_bac_3"/>
    <property type="match status" value="1"/>
</dbReference>
<name>A0A4S8F9V0_9BURK</name>
<dbReference type="OrthoDB" id="5363083at2"/>
<comment type="caution">
    <text evidence="4">The sequence shown here is derived from an EMBL/GenBank/DDBJ whole genome shotgun (WGS) entry which is preliminary data.</text>
</comment>
<dbReference type="RefSeq" id="WP_136572278.1">
    <property type="nucleotide sequence ID" value="NZ_STFG01000002.1"/>
</dbReference>
<dbReference type="SUPFAM" id="SSF53850">
    <property type="entry name" value="Periplasmic binding protein-like II"/>
    <property type="match status" value="1"/>
</dbReference>
<evidence type="ECO:0000313" key="5">
    <source>
        <dbReference type="Proteomes" id="UP000308917"/>
    </source>
</evidence>
<organism evidence="4 5">
    <name type="scientific">Lampropedia puyangensis</name>
    <dbReference type="NCBI Taxonomy" id="1330072"/>
    <lineage>
        <taxon>Bacteria</taxon>
        <taxon>Pseudomonadati</taxon>
        <taxon>Pseudomonadota</taxon>
        <taxon>Betaproteobacteria</taxon>
        <taxon>Burkholderiales</taxon>
        <taxon>Comamonadaceae</taxon>
        <taxon>Lampropedia</taxon>
    </lineage>
</organism>
<gene>
    <name evidence="4" type="ORF">E9531_03010</name>
</gene>